<evidence type="ECO:0000313" key="1">
    <source>
        <dbReference type="EMBL" id="PER51710.1"/>
    </source>
</evidence>
<evidence type="ECO:0000313" key="2">
    <source>
        <dbReference type="Proteomes" id="UP000219897"/>
    </source>
</evidence>
<gene>
    <name evidence="1" type="ORF">CN495_18435</name>
</gene>
<organism evidence="1 2">
    <name type="scientific">Bacillus thuringiensis</name>
    <dbReference type="NCBI Taxonomy" id="1428"/>
    <lineage>
        <taxon>Bacteria</taxon>
        <taxon>Bacillati</taxon>
        <taxon>Bacillota</taxon>
        <taxon>Bacilli</taxon>
        <taxon>Bacillales</taxon>
        <taxon>Bacillaceae</taxon>
        <taxon>Bacillus</taxon>
        <taxon>Bacillus cereus group</taxon>
    </lineage>
</organism>
<comment type="caution">
    <text evidence="1">The sequence shown here is derived from an EMBL/GenBank/DDBJ whole genome shotgun (WGS) entry which is preliminary data.</text>
</comment>
<reference evidence="1 2" key="1">
    <citation type="submission" date="2017-09" db="EMBL/GenBank/DDBJ databases">
        <title>Large-scale bioinformatics analysis of Bacillus genomes uncovers conserved roles of natural products in bacterial physiology.</title>
        <authorList>
            <consortium name="Agbiome Team Llc"/>
            <person name="Bleich R.M."/>
            <person name="Kirk G.J."/>
            <person name="Santa Maria K.C."/>
            <person name="Allen S.E."/>
            <person name="Farag S."/>
            <person name="Shank E.A."/>
            <person name="Bowers A."/>
        </authorList>
    </citation>
    <scope>NUCLEOTIDE SEQUENCE [LARGE SCALE GENOMIC DNA]</scope>
    <source>
        <strain evidence="1 2">AFS005140</strain>
    </source>
</reference>
<sequence>MTYKRCHTVTTKLTNLCYLKIHELKALDCQLKATSAFLRFSVEI</sequence>
<proteinExistence type="predicted"/>
<dbReference type="Proteomes" id="UP000219897">
    <property type="component" value="Unassembled WGS sequence"/>
</dbReference>
<dbReference type="AlphaFoldDB" id="A0ABD6S230"/>
<accession>A0ABD6S230</accession>
<dbReference type="EMBL" id="NTYF01000063">
    <property type="protein sequence ID" value="PER51710.1"/>
    <property type="molecule type" value="Genomic_DNA"/>
</dbReference>
<protein>
    <submittedName>
        <fullName evidence="1">Uncharacterized protein</fullName>
    </submittedName>
</protein>
<name>A0ABD6S230_BACTU</name>